<comment type="caution">
    <text evidence="10">The sequence shown here is derived from an EMBL/GenBank/DDBJ whole genome shotgun (WGS) entry which is preliminary data.</text>
</comment>
<dbReference type="Proteomes" id="UP000265515">
    <property type="component" value="Unassembled WGS sequence"/>
</dbReference>
<evidence type="ECO:0000313" key="10">
    <source>
        <dbReference type="EMBL" id="GBG67134.1"/>
    </source>
</evidence>
<dbReference type="GO" id="GO:0006368">
    <property type="term" value="P:transcription elongation by RNA polymerase II"/>
    <property type="evidence" value="ECO:0007669"/>
    <property type="project" value="InterPro"/>
</dbReference>
<evidence type="ECO:0000256" key="8">
    <source>
        <dbReference type="SAM" id="MobiDB-lite"/>
    </source>
</evidence>
<accession>A0A388KAP4</accession>
<feature type="region of interest" description="Disordered" evidence="8">
    <location>
        <begin position="177"/>
        <end position="214"/>
    </location>
</feature>
<feature type="compositionally biased region" description="Low complexity" evidence="8">
    <location>
        <begin position="322"/>
        <end position="352"/>
    </location>
</feature>
<feature type="region of interest" description="Disordered" evidence="8">
    <location>
        <begin position="310"/>
        <end position="367"/>
    </location>
</feature>
<sequence length="367" mass="38034">MAAMGKVVANDAVENGPRDNEWYPLRIGETMMNGSKSTLQYYTLRYDFKPASVDRTKPGSMFKDAENKIIVEFRNNQAGKPKVGFQGINEQCKELEGIVFFDGKEIRLERLSRAVKSLRHIRTSTTDASSSQAGGLGASSPELPLDLIGNGGFFNGNNNLPGGVAVERISLNGGAAGVPSSVPEVKNETVTPKVSAGGKRKKTEGSSGPKVRKQKAAACTAPLPPPAMHAEEVDILGDLGDDHHAAVSQPEKLPEVGEVETIEVGIEEVGEEDTSDYELNDFESEEEGEACGGLGTGAAVAPEADAAVAIDSDHCPGGKGEAGSSSSSGSSDSGSDSGSVSESGSDSDSGSDGCEDDDEDSASSGDD</sequence>
<dbReference type="GO" id="GO:0032783">
    <property type="term" value="C:super elongation complex"/>
    <property type="evidence" value="ECO:0007669"/>
    <property type="project" value="InterPro"/>
</dbReference>
<dbReference type="PANTHER" id="PTHR15970">
    <property type="entry name" value="ELL-ASSOCIATED FACTOR EAF"/>
    <property type="match status" value="1"/>
</dbReference>
<feature type="compositionally biased region" description="Acidic residues" evidence="8">
    <location>
        <begin position="353"/>
        <end position="367"/>
    </location>
</feature>
<evidence type="ECO:0000256" key="5">
    <source>
        <dbReference type="ARBA" id="ARBA00023159"/>
    </source>
</evidence>
<dbReference type="OMA" id="TTKFCTL"/>
<dbReference type="InterPro" id="IPR027093">
    <property type="entry name" value="EAF_fam"/>
</dbReference>
<keyword evidence="3" id="KW-0597">Phosphoprotein</keyword>
<name>A0A388KAP4_CHABU</name>
<organism evidence="10 11">
    <name type="scientific">Chara braunii</name>
    <name type="common">Braun's stonewort</name>
    <dbReference type="NCBI Taxonomy" id="69332"/>
    <lineage>
        <taxon>Eukaryota</taxon>
        <taxon>Viridiplantae</taxon>
        <taxon>Streptophyta</taxon>
        <taxon>Charophyceae</taxon>
        <taxon>Charales</taxon>
        <taxon>Characeae</taxon>
        <taxon>Chara</taxon>
    </lineage>
</organism>
<gene>
    <name evidence="10" type="ORF">CBR_g81558</name>
</gene>
<proteinExistence type="inferred from homology"/>
<keyword evidence="5" id="KW-0010">Activator</keyword>
<dbReference type="Gramene" id="GBG67134">
    <property type="protein sequence ID" value="GBG67134"/>
    <property type="gene ID" value="CBR_g81558"/>
</dbReference>
<evidence type="ECO:0000256" key="3">
    <source>
        <dbReference type="ARBA" id="ARBA00022553"/>
    </source>
</evidence>
<comment type="subcellular location">
    <subcellularLocation>
        <location evidence="1">Nucleus</location>
    </subcellularLocation>
</comment>
<evidence type="ECO:0000256" key="4">
    <source>
        <dbReference type="ARBA" id="ARBA00023015"/>
    </source>
</evidence>
<keyword evidence="7" id="KW-0539">Nucleus</keyword>
<feature type="domain" description="Transcription elongation factor Eaf N-terminal" evidence="9">
    <location>
        <begin position="23"/>
        <end position="122"/>
    </location>
</feature>
<evidence type="ECO:0000259" key="9">
    <source>
        <dbReference type="Pfam" id="PF09816"/>
    </source>
</evidence>
<protein>
    <recommendedName>
        <fullName evidence="9">Transcription elongation factor Eaf N-terminal domain-containing protein</fullName>
    </recommendedName>
</protein>
<dbReference type="AlphaFoldDB" id="A0A388KAP4"/>
<dbReference type="InterPro" id="IPR019194">
    <property type="entry name" value="Tscrpt_elong_fac_Eaf_N"/>
</dbReference>
<keyword evidence="11" id="KW-1185">Reference proteome</keyword>
<comment type="similarity">
    <text evidence="2">Belongs to the EAF family.</text>
</comment>
<reference evidence="10 11" key="1">
    <citation type="journal article" date="2018" name="Cell">
        <title>The Chara Genome: Secondary Complexity and Implications for Plant Terrestrialization.</title>
        <authorList>
            <person name="Nishiyama T."/>
            <person name="Sakayama H."/>
            <person name="Vries J.D."/>
            <person name="Buschmann H."/>
            <person name="Saint-Marcoux D."/>
            <person name="Ullrich K.K."/>
            <person name="Haas F.B."/>
            <person name="Vanderstraeten L."/>
            <person name="Becker D."/>
            <person name="Lang D."/>
            <person name="Vosolsobe S."/>
            <person name="Rombauts S."/>
            <person name="Wilhelmsson P.K.I."/>
            <person name="Janitza P."/>
            <person name="Kern R."/>
            <person name="Heyl A."/>
            <person name="Rumpler F."/>
            <person name="Villalobos L.I.A.C."/>
            <person name="Clay J.M."/>
            <person name="Skokan R."/>
            <person name="Toyoda A."/>
            <person name="Suzuki Y."/>
            <person name="Kagoshima H."/>
            <person name="Schijlen E."/>
            <person name="Tajeshwar N."/>
            <person name="Catarino B."/>
            <person name="Hetherington A.J."/>
            <person name="Saltykova A."/>
            <person name="Bonnot C."/>
            <person name="Breuninger H."/>
            <person name="Symeonidi A."/>
            <person name="Radhakrishnan G.V."/>
            <person name="Van Nieuwerburgh F."/>
            <person name="Deforce D."/>
            <person name="Chang C."/>
            <person name="Karol K.G."/>
            <person name="Hedrich R."/>
            <person name="Ulvskov P."/>
            <person name="Glockner G."/>
            <person name="Delwiche C.F."/>
            <person name="Petrasek J."/>
            <person name="Van de Peer Y."/>
            <person name="Friml J."/>
            <person name="Beilby M."/>
            <person name="Dolan L."/>
            <person name="Kohara Y."/>
            <person name="Sugano S."/>
            <person name="Fujiyama A."/>
            <person name="Delaux P.-M."/>
            <person name="Quint M."/>
            <person name="TheiBen G."/>
            <person name="Hagemann M."/>
            <person name="Harholt J."/>
            <person name="Dunand C."/>
            <person name="Zachgo S."/>
            <person name="Langdale J."/>
            <person name="Maumus F."/>
            <person name="Straeten D.V.D."/>
            <person name="Gould S.B."/>
            <person name="Rensing S.A."/>
        </authorList>
    </citation>
    <scope>NUCLEOTIDE SEQUENCE [LARGE SCALE GENOMIC DNA]</scope>
    <source>
        <strain evidence="10 11">S276</strain>
    </source>
</reference>
<evidence type="ECO:0000256" key="2">
    <source>
        <dbReference type="ARBA" id="ARBA00007798"/>
    </source>
</evidence>
<evidence type="ECO:0000256" key="6">
    <source>
        <dbReference type="ARBA" id="ARBA00023163"/>
    </source>
</evidence>
<dbReference type="Pfam" id="PF09816">
    <property type="entry name" value="EAF"/>
    <property type="match status" value="1"/>
</dbReference>
<keyword evidence="6" id="KW-0804">Transcription</keyword>
<dbReference type="PANTHER" id="PTHR15970:SF2">
    <property type="entry name" value="ELL-ASSOCIATED FACTOR EAF"/>
    <property type="match status" value="1"/>
</dbReference>
<dbReference type="STRING" id="69332.A0A388KAP4"/>
<keyword evidence="4" id="KW-0805">Transcription regulation</keyword>
<dbReference type="OrthoDB" id="125903at2759"/>
<evidence type="ECO:0000256" key="1">
    <source>
        <dbReference type="ARBA" id="ARBA00004123"/>
    </source>
</evidence>
<evidence type="ECO:0000313" key="11">
    <source>
        <dbReference type="Proteomes" id="UP000265515"/>
    </source>
</evidence>
<dbReference type="GO" id="GO:0003711">
    <property type="term" value="F:transcription elongation factor activity"/>
    <property type="evidence" value="ECO:0007669"/>
    <property type="project" value="TreeGrafter"/>
</dbReference>
<evidence type="ECO:0000256" key="7">
    <source>
        <dbReference type="ARBA" id="ARBA00023242"/>
    </source>
</evidence>
<dbReference type="EMBL" id="BFEA01000083">
    <property type="protein sequence ID" value="GBG67134.1"/>
    <property type="molecule type" value="Genomic_DNA"/>
</dbReference>